<dbReference type="GeneID" id="18936822"/>
<dbReference type="RefSeq" id="XP_007417102.1">
    <property type="nucleotide sequence ID" value="XM_007417040.1"/>
</dbReference>
<name>F4S6W0_MELLP</name>
<sequence length="1086" mass="120628">MLSFEQTLQKITTLCNQCPSLREGTRKDLTFKTFSNAPVTNAEEGMWYSVNLTLDSVFGRDCIKKNISKGTFGLPLVVEWVRKAQKHQTWDGDCDKLIRVKLDNIISALKDAGAEDNESEEPSVSKSVGGTKRRIVSNPKTSKTPKPPAKQPKTTSTNDSNIIVLSSDDEVVITKVTIRGTTKKAQKQVKKTNVLGLCPLSTPDNTCKRCKVEERPGGKEFSCHCGAKPIWLDSGRVRSAEAHWASATCKDKTCGLTKTTQLTSYFQSSTALNPNLIEVTCPGLNDNTWKRDRATQSITSFISKTPSIYCGNYRHEICRSLFGSQAQESKLSKEHNCTKTFLRRKRNNKKLICDACEEVKENRSLLRAINTKFADDKTFKYSRNTYHEDNNNCFSPTLLKLSDCRLLCTSIDTAANGDFGNFMTVVAASSRNGLFDNRDATRGLIKAVAIKAARENTGKTTRGMKIDSCLDEFVITLGAISPRALSLFNDNFAGRSNRSLRMIRAKEGMHLLDGLHIANFNRISQVLKDLGYSGPVAAASDQTVCVKRLRHYNGCLVGAQGGDIPFKDASELPDLVKSVVKKKDLCSKCIPFEQIRAYTLQVPLPNVPTFVVALIASCDKETSNDILDNHIKFLNLAEESGINILSLGADGAPTELCAQSALAETATQFISYSNSTYNVHIKVSLMGHPPRPIVMVQDPKHARKTGANQLGSGARLIIIGKYHVSIQQVAAILQSGRSPLLHKDVFDCDKQDDGRAFRTLNSSTLAVSVAEDDRLGLSIYLYVIGKMCDAWLNHWIGHRERIRSAWTAEFFFRLWKKDLLKRQAEPHKLMSFSQNCISAQSFKIFSTLATSLLQLIIAHREFYPTYPLLPWKHGSEPCEHVFGWMRIISPRFTVLNARMMMPKIHAIVKNIMAGTIKIPPSEHMHSGYQYAFSDEPENENLKFLAEFPTDEEISEDLAIAYERANQLALVCGMNSLNSLIENVLGPNLDESIENSPEDLSDISVCATQLYDIEYGYTARNICEKEALEAAAHLTKEQNAIDMCLEALPEDAESECLQNAAMSISNLLNPALLSCFNSCSSESSKLK</sequence>
<gene>
    <name evidence="2" type="ORF">MELLADRAFT_94212</name>
</gene>
<organism evidence="3">
    <name type="scientific">Melampsora larici-populina (strain 98AG31 / pathotype 3-4-7)</name>
    <name type="common">Poplar leaf rust fungus</name>
    <dbReference type="NCBI Taxonomy" id="747676"/>
    <lineage>
        <taxon>Eukaryota</taxon>
        <taxon>Fungi</taxon>
        <taxon>Dikarya</taxon>
        <taxon>Basidiomycota</taxon>
        <taxon>Pucciniomycotina</taxon>
        <taxon>Pucciniomycetes</taxon>
        <taxon>Pucciniales</taxon>
        <taxon>Melampsoraceae</taxon>
        <taxon>Melampsora</taxon>
    </lineage>
</organism>
<dbReference type="AlphaFoldDB" id="F4S6W0"/>
<proteinExistence type="predicted"/>
<dbReference type="InParanoid" id="F4S6W0"/>
<dbReference type="Proteomes" id="UP000001072">
    <property type="component" value="Unassembled WGS sequence"/>
</dbReference>
<dbReference type="HOGENOM" id="CLU_009065_0_1_1"/>
<reference evidence="3" key="1">
    <citation type="journal article" date="2011" name="Proc. Natl. Acad. Sci. U.S.A.">
        <title>Obligate biotrophy features unraveled by the genomic analysis of rust fungi.</title>
        <authorList>
            <person name="Duplessis S."/>
            <person name="Cuomo C.A."/>
            <person name="Lin Y.-C."/>
            <person name="Aerts A."/>
            <person name="Tisserant E."/>
            <person name="Veneault-Fourrey C."/>
            <person name="Joly D.L."/>
            <person name="Hacquard S."/>
            <person name="Amselem J."/>
            <person name="Cantarel B.L."/>
            <person name="Chiu R."/>
            <person name="Coutinho P.M."/>
            <person name="Feau N."/>
            <person name="Field M."/>
            <person name="Frey P."/>
            <person name="Gelhaye E."/>
            <person name="Goldberg J."/>
            <person name="Grabherr M.G."/>
            <person name="Kodira C.D."/>
            <person name="Kohler A."/>
            <person name="Kuees U."/>
            <person name="Lindquist E.A."/>
            <person name="Lucas S.M."/>
            <person name="Mago R."/>
            <person name="Mauceli E."/>
            <person name="Morin E."/>
            <person name="Murat C."/>
            <person name="Pangilinan J.L."/>
            <person name="Park R."/>
            <person name="Pearson M."/>
            <person name="Quesneville H."/>
            <person name="Rouhier N."/>
            <person name="Sakthikumar S."/>
            <person name="Salamov A.A."/>
            <person name="Schmutz J."/>
            <person name="Selles B."/>
            <person name="Shapiro H."/>
            <person name="Tanguay P."/>
            <person name="Tuskan G.A."/>
            <person name="Henrissat B."/>
            <person name="Van de Peer Y."/>
            <person name="Rouze P."/>
            <person name="Ellis J.G."/>
            <person name="Dodds P.N."/>
            <person name="Schein J.E."/>
            <person name="Zhong S."/>
            <person name="Hamelin R.C."/>
            <person name="Grigoriev I.V."/>
            <person name="Szabo L.J."/>
            <person name="Martin F."/>
        </authorList>
    </citation>
    <scope>NUCLEOTIDE SEQUENCE [LARGE SCALE GENOMIC DNA]</scope>
    <source>
        <strain evidence="3">98AG31 / pathotype 3-4-7</strain>
    </source>
</reference>
<accession>F4S6W0</accession>
<feature type="region of interest" description="Disordered" evidence="1">
    <location>
        <begin position="112"/>
        <end position="161"/>
    </location>
</feature>
<keyword evidence="3" id="KW-1185">Reference proteome</keyword>
<dbReference type="eggNOG" id="ENOG502QUPU">
    <property type="taxonomic scope" value="Eukaryota"/>
</dbReference>
<dbReference type="OrthoDB" id="2436145at2759"/>
<protein>
    <submittedName>
        <fullName evidence="2">Uncharacterized protein</fullName>
    </submittedName>
</protein>
<evidence type="ECO:0000256" key="1">
    <source>
        <dbReference type="SAM" id="MobiDB-lite"/>
    </source>
</evidence>
<evidence type="ECO:0000313" key="2">
    <source>
        <dbReference type="EMBL" id="EGF99655.1"/>
    </source>
</evidence>
<dbReference type="KEGG" id="mlr:MELLADRAFT_94212"/>
<dbReference type="VEuPathDB" id="FungiDB:MELLADRAFT_94212"/>
<evidence type="ECO:0000313" key="3">
    <source>
        <dbReference type="Proteomes" id="UP000001072"/>
    </source>
</evidence>
<dbReference type="EMBL" id="GL883156">
    <property type="protein sequence ID" value="EGF99655.1"/>
    <property type="molecule type" value="Genomic_DNA"/>
</dbReference>